<gene>
    <name evidence="1" type="ORF">K6T50_05325</name>
</gene>
<keyword evidence="2" id="KW-1185">Reference proteome</keyword>
<dbReference type="AlphaFoldDB" id="A0A8T8WFA1"/>
<organism evidence="1 2">
    <name type="scientific">Halobaculum magnesiiphilum</name>
    <dbReference type="NCBI Taxonomy" id="1017351"/>
    <lineage>
        <taxon>Archaea</taxon>
        <taxon>Methanobacteriati</taxon>
        <taxon>Methanobacteriota</taxon>
        <taxon>Stenosarchaea group</taxon>
        <taxon>Halobacteria</taxon>
        <taxon>Halobacteriales</taxon>
        <taxon>Haloferacaceae</taxon>
        <taxon>Halobaculum</taxon>
    </lineage>
</organism>
<name>A0A8T8WFA1_9EURY</name>
<dbReference type="KEGG" id="hmp:K6T50_05325"/>
<dbReference type="EMBL" id="CP081958">
    <property type="protein sequence ID" value="QZP38562.1"/>
    <property type="molecule type" value="Genomic_DNA"/>
</dbReference>
<dbReference type="RefSeq" id="WP_222608362.1">
    <property type="nucleotide sequence ID" value="NZ_CP081958.1"/>
</dbReference>
<accession>A0A8T8WFA1</accession>
<reference evidence="1 2" key="1">
    <citation type="journal article" date="2021" name="Int. J. Syst. Evol. Microbiol.">
        <title>Halobaculum halophilum sp. nov. and Halobaculum salinum sp. nov., isolated from salt lake and saline soil.</title>
        <authorList>
            <person name="Cui H.L."/>
            <person name="Shi X.W."/>
            <person name="Yin X.M."/>
            <person name="Yang X.Y."/>
            <person name="Hou J."/>
            <person name="Zhu L."/>
        </authorList>
    </citation>
    <scope>NUCLEOTIDE SEQUENCE [LARGE SCALE GENOMIC DNA]</scope>
    <source>
        <strain evidence="1 2">NBRC 109044</strain>
    </source>
</reference>
<evidence type="ECO:0000313" key="1">
    <source>
        <dbReference type="EMBL" id="QZP38562.1"/>
    </source>
</evidence>
<protein>
    <submittedName>
        <fullName evidence="1">Uncharacterized protein</fullName>
    </submittedName>
</protein>
<sequence length="46" mass="5158">MRDHRFHVVCRDCPTELLSDSERDATRLAADHENAAGHNVAIGRVD</sequence>
<dbReference type="GeneID" id="67210243"/>
<proteinExistence type="predicted"/>
<evidence type="ECO:0000313" key="2">
    <source>
        <dbReference type="Proteomes" id="UP000826254"/>
    </source>
</evidence>
<dbReference type="Proteomes" id="UP000826254">
    <property type="component" value="Chromosome"/>
</dbReference>